<sequence length="293" mass="32837">MAVGNSLANRAPKQGLTAYLTQDAVKNQINSVIGGKNGSRFISSIVSAVQATPALQECTNTSILSAALLGESLNLSPSPQLGQYYLVPYDNRKKGAKEAQFQLGYKGYIQLALRSGQYKKLNVMAIKEGELIRFDPLNEEIEVNLIQDEEAREEALTVGYYAMFEYLNGFRKSMYWSREKMVAHAKKFSPGYQRDLEKGSQYTFWSKNFDEMAFKTMLRQLISKWGVMSIDIVQAVDADMAVIREDGTKEYVENEENFVDTKAADVETEELVGGEHQEQETASESDVTASFFS</sequence>
<dbReference type="AlphaFoldDB" id="A0AAW6AXI5"/>
<organism evidence="2 3">
    <name type="scientific">Clostridium symbiosum</name>
    <name type="common">Bacteroides symbiosus</name>
    <dbReference type="NCBI Taxonomy" id="1512"/>
    <lineage>
        <taxon>Bacteria</taxon>
        <taxon>Bacillati</taxon>
        <taxon>Bacillota</taxon>
        <taxon>Clostridia</taxon>
        <taxon>Lachnospirales</taxon>
        <taxon>Lachnospiraceae</taxon>
        <taxon>Otoolea</taxon>
    </lineage>
</organism>
<dbReference type="RefSeq" id="WP_003503008.1">
    <property type="nucleotide sequence ID" value="NZ_JAQLGH010000047.1"/>
</dbReference>
<reference evidence="2" key="1">
    <citation type="submission" date="2023-01" db="EMBL/GenBank/DDBJ databases">
        <title>Human gut microbiome strain richness.</title>
        <authorList>
            <person name="Chen-Liaw A."/>
        </authorList>
    </citation>
    <scope>NUCLEOTIDE SEQUENCE</scope>
    <source>
        <strain evidence="2">B1_m1001713B170214d0_201011</strain>
    </source>
</reference>
<proteinExistence type="predicted"/>
<dbReference type="EMBL" id="JAQLGM010000056">
    <property type="protein sequence ID" value="MDB2002035.1"/>
    <property type="molecule type" value="Genomic_DNA"/>
</dbReference>
<comment type="caution">
    <text evidence="2">The sequence shown here is derived from an EMBL/GenBank/DDBJ whole genome shotgun (WGS) entry which is preliminary data.</text>
</comment>
<dbReference type="NCBIfam" id="TIGR00616">
    <property type="entry name" value="rect"/>
    <property type="match status" value="1"/>
</dbReference>
<protein>
    <submittedName>
        <fullName evidence="2">Recombinase RecT</fullName>
    </submittedName>
</protein>
<evidence type="ECO:0000313" key="3">
    <source>
        <dbReference type="Proteomes" id="UP001300871"/>
    </source>
</evidence>
<dbReference type="InterPro" id="IPR004590">
    <property type="entry name" value="ssDNA_annealing_RecT"/>
</dbReference>
<accession>A0AAW6AXI5</accession>
<dbReference type="Proteomes" id="UP001300871">
    <property type="component" value="Unassembled WGS sequence"/>
</dbReference>
<dbReference type="GO" id="GO:0003677">
    <property type="term" value="F:DNA binding"/>
    <property type="evidence" value="ECO:0007669"/>
    <property type="project" value="InterPro"/>
</dbReference>
<evidence type="ECO:0000256" key="1">
    <source>
        <dbReference type="SAM" id="MobiDB-lite"/>
    </source>
</evidence>
<dbReference type="GO" id="GO:0006259">
    <property type="term" value="P:DNA metabolic process"/>
    <property type="evidence" value="ECO:0007669"/>
    <property type="project" value="InterPro"/>
</dbReference>
<feature type="compositionally biased region" description="Polar residues" evidence="1">
    <location>
        <begin position="280"/>
        <end position="293"/>
    </location>
</feature>
<name>A0AAW6AXI5_CLOSY</name>
<gene>
    <name evidence="2" type="ORF">PM006_17705</name>
</gene>
<evidence type="ECO:0000313" key="2">
    <source>
        <dbReference type="EMBL" id="MDB2002035.1"/>
    </source>
</evidence>
<feature type="region of interest" description="Disordered" evidence="1">
    <location>
        <begin position="270"/>
        <end position="293"/>
    </location>
</feature>
<dbReference type="Pfam" id="PF03837">
    <property type="entry name" value="RecT"/>
    <property type="match status" value="1"/>
</dbReference>
<dbReference type="InterPro" id="IPR018330">
    <property type="entry name" value="RecT_fam"/>
</dbReference>